<gene>
    <name evidence="2" type="ORF">RMAR00112_LOCUS11709</name>
</gene>
<accession>A0A7S3EDA1</accession>
<name>A0A7S3EDA1_9RHOD</name>
<proteinExistence type="predicted"/>
<reference evidence="2" key="1">
    <citation type="submission" date="2021-01" db="EMBL/GenBank/DDBJ databases">
        <authorList>
            <person name="Corre E."/>
            <person name="Pelletier E."/>
            <person name="Niang G."/>
            <person name="Scheremetjew M."/>
            <person name="Finn R."/>
            <person name="Kale V."/>
            <person name="Holt S."/>
            <person name="Cochrane G."/>
            <person name="Meng A."/>
            <person name="Brown T."/>
            <person name="Cohen L."/>
        </authorList>
    </citation>
    <scope>NUCLEOTIDE SEQUENCE</scope>
    <source>
        <strain evidence="2">CCMP 769</strain>
    </source>
</reference>
<feature type="region of interest" description="Disordered" evidence="1">
    <location>
        <begin position="396"/>
        <end position="428"/>
    </location>
</feature>
<organism evidence="2">
    <name type="scientific">Rhodosorus marinus</name>
    <dbReference type="NCBI Taxonomy" id="101924"/>
    <lineage>
        <taxon>Eukaryota</taxon>
        <taxon>Rhodophyta</taxon>
        <taxon>Stylonematophyceae</taxon>
        <taxon>Stylonematales</taxon>
        <taxon>Stylonemataceae</taxon>
        <taxon>Rhodosorus</taxon>
    </lineage>
</organism>
<dbReference type="EMBL" id="HBHW01015291">
    <property type="protein sequence ID" value="CAE0043734.1"/>
    <property type="molecule type" value="Transcribed_RNA"/>
</dbReference>
<evidence type="ECO:0000256" key="1">
    <source>
        <dbReference type="SAM" id="MobiDB-lite"/>
    </source>
</evidence>
<sequence length="428" mass="46684">MDKMKILPAVVVVLGLLGGLACGSGVSLGELSLRSSPTDLRKCSFFTKKFDYVRLGVGARKCYKLRVFKGNQDEVGTVCTTLVEQYTNLCVKFKFRMRRGWEITQGRAGLKGDCRNPGIFPFQDTKSGPQTSMVLTVCLYEFQVPKGDDHEGCCNKDICMFIKAKVRKVGKTSIKNAYPEQLRENRCAIRGDTPFVSCKRKLTCKNDGTTTPVPTPKPTESPLCQEYADGFDDVFVIGDDNESCYRLVPTPDVALPTPVEVCITATEMDGKNCLRYSFKTENDIFALKTVRAGASADCSGLGSDSFQVEEAADDPSMHVVNVCLDEFTAPPGDSGEGCCNNNICVSMEADFDVVVNQVESFLAVNDPVDPACAAEPPGEQIGCQLSLGCVDVEPTSPPVPRTTAGRSQVPYAREQRIELEPEAMEMPE</sequence>
<dbReference type="PROSITE" id="PS51257">
    <property type="entry name" value="PROKAR_LIPOPROTEIN"/>
    <property type="match status" value="1"/>
</dbReference>
<evidence type="ECO:0000313" key="2">
    <source>
        <dbReference type="EMBL" id="CAE0043734.1"/>
    </source>
</evidence>
<protein>
    <submittedName>
        <fullName evidence="2">Uncharacterized protein</fullName>
    </submittedName>
</protein>
<dbReference type="AlphaFoldDB" id="A0A7S3EDA1"/>